<dbReference type="Proteomes" id="UP000203465">
    <property type="component" value="Segment"/>
</dbReference>
<dbReference type="KEGG" id="vg:29123682"/>
<name>A0A142KCM4_9CAUD</name>
<dbReference type="Pfam" id="PF03374">
    <property type="entry name" value="ANT"/>
    <property type="match status" value="1"/>
</dbReference>
<gene>
    <name evidence="3" type="primary">47</name>
    <name evidence="3" type="ORF">SEA_BAXTERFOX_47</name>
</gene>
<evidence type="ECO:0000313" key="3">
    <source>
        <dbReference type="EMBL" id="AMS03857.1"/>
    </source>
</evidence>
<protein>
    <submittedName>
        <fullName evidence="3">Antirepressor</fullName>
    </submittedName>
</protein>
<accession>A0A142KCM4</accession>
<dbReference type="EMBL" id="KU963263">
    <property type="protein sequence ID" value="AMS03857.1"/>
    <property type="molecule type" value="Genomic_DNA"/>
</dbReference>
<dbReference type="RefSeq" id="YP_009300831.1">
    <property type="nucleotide sequence ID" value="NC_031226.1"/>
</dbReference>
<proteinExistence type="predicted"/>
<sequence length="301" mass="33873">MRTHRAGQNNRLEKFVTHDITPHAADGSPFDAGRTPCSQGGEDRWSARWLQVQMGYPRWADFEPVIERAKVAAHNQGFNVRTLFRVNPEKSGGRPRTDYQLTRFAAYLVAMNGDPRKREVAAAQAYFAVKTRQAEVAEVKTLTPLEYARKLVDAEERVEVEQAKNKMLSARIEKDAPLVAKAEAHTGSDSSVHRQEFAREVITWGLRQRNITIKQEHVMRFLGHIGLFIRGERTDTGHATADALKRGLAFTDKGTAKNGHAWATGKLTARGQDYAWKRITKYVDENGTLELPRELRGGDPA</sequence>
<reference evidence="4" key="1">
    <citation type="submission" date="2016-03" db="EMBL/GenBank/DDBJ databases">
        <authorList>
            <person name="Ploux O."/>
        </authorList>
    </citation>
    <scope>NUCLEOTIDE SEQUENCE [LARGE SCALE GENOMIC DNA]</scope>
</reference>
<evidence type="ECO:0000259" key="2">
    <source>
        <dbReference type="Pfam" id="PF03374"/>
    </source>
</evidence>
<dbReference type="InterPro" id="IPR005039">
    <property type="entry name" value="Ant_C"/>
</dbReference>
<dbReference type="GeneID" id="29123682"/>
<keyword evidence="4" id="KW-1185">Reference proteome</keyword>
<organism evidence="3 4">
    <name type="scientific">Gordonia phage BaxterFox</name>
    <dbReference type="NCBI Taxonomy" id="1821549"/>
    <lineage>
        <taxon>Viruses</taxon>
        <taxon>Duplodnaviria</taxon>
        <taxon>Heunggongvirae</taxon>
        <taxon>Uroviricota</taxon>
        <taxon>Caudoviricetes</taxon>
        <taxon>Nymbaxtervirinae</taxon>
        <taxon>Baxterfoxvirus</taxon>
        <taxon>Baxterfoxvirus baxterfox</taxon>
        <taxon>Baxtervirus baxterfox</taxon>
    </lineage>
</organism>
<evidence type="ECO:0000313" key="4">
    <source>
        <dbReference type="Proteomes" id="UP000203465"/>
    </source>
</evidence>
<dbReference type="GO" id="GO:0003677">
    <property type="term" value="F:DNA binding"/>
    <property type="evidence" value="ECO:0007669"/>
    <property type="project" value="InterPro"/>
</dbReference>
<dbReference type="OrthoDB" id="4854at10239"/>
<feature type="region of interest" description="Disordered" evidence="1">
    <location>
        <begin position="22"/>
        <end position="42"/>
    </location>
</feature>
<feature type="domain" description="Antirepressor protein C-terminal" evidence="2">
    <location>
        <begin position="170"/>
        <end position="281"/>
    </location>
</feature>
<evidence type="ECO:0000256" key="1">
    <source>
        <dbReference type="SAM" id="MobiDB-lite"/>
    </source>
</evidence>